<organism evidence="1 2">
    <name type="scientific">Cucurbitaria berberidis CBS 394.84</name>
    <dbReference type="NCBI Taxonomy" id="1168544"/>
    <lineage>
        <taxon>Eukaryota</taxon>
        <taxon>Fungi</taxon>
        <taxon>Dikarya</taxon>
        <taxon>Ascomycota</taxon>
        <taxon>Pezizomycotina</taxon>
        <taxon>Dothideomycetes</taxon>
        <taxon>Pleosporomycetidae</taxon>
        <taxon>Pleosporales</taxon>
        <taxon>Pleosporineae</taxon>
        <taxon>Cucurbitariaceae</taxon>
        <taxon>Cucurbitaria</taxon>
    </lineage>
</organism>
<dbReference type="EMBL" id="ML976618">
    <property type="protein sequence ID" value="KAF1842608.1"/>
    <property type="molecule type" value="Genomic_DNA"/>
</dbReference>
<keyword evidence="2" id="KW-1185">Reference proteome</keyword>
<dbReference type="Pfam" id="PF10604">
    <property type="entry name" value="Polyketide_cyc2"/>
    <property type="match status" value="1"/>
</dbReference>
<name>A0A9P4GB74_9PLEO</name>
<dbReference type="OrthoDB" id="509124at2759"/>
<dbReference type="CDD" id="cd07822">
    <property type="entry name" value="SRPBCC_4"/>
    <property type="match status" value="1"/>
</dbReference>
<dbReference type="PANTHER" id="PTHR36166:SF1">
    <property type="entry name" value="SRPBCC DOMAIN-CONTAINING PROTEIN"/>
    <property type="match status" value="1"/>
</dbReference>
<accession>A0A9P4GB74</accession>
<dbReference type="RefSeq" id="XP_040785171.1">
    <property type="nucleotide sequence ID" value="XM_040932179.1"/>
</dbReference>
<dbReference type="SUPFAM" id="SSF55961">
    <property type="entry name" value="Bet v1-like"/>
    <property type="match status" value="1"/>
</dbReference>
<protein>
    <submittedName>
        <fullName evidence="1">Uncharacterized protein</fullName>
    </submittedName>
</protein>
<sequence length="152" mass="16755">MAIAATIDIAAPPEVVRAKFLDFESLPKYHKDFFGSITPLAPSKSLAPGNKVHVVFAGAGQKMDAIILENKPEHFQWRGSIPVLFTGDHGFRFEPSTSIPGGTKFTQEEYFSGALGFMMGQNVIARQLGFAAKTVKGWEGFNQEFKAWCEKK</sequence>
<dbReference type="Proteomes" id="UP000800039">
    <property type="component" value="Unassembled WGS sequence"/>
</dbReference>
<gene>
    <name evidence="1" type="ORF">K460DRAFT_359187</name>
</gene>
<evidence type="ECO:0000313" key="2">
    <source>
        <dbReference type="Proteomes" id="UP000800039"/>
    </source>
</evidence>
<dbReference type="InterPro" id="IPR023393">
    <property type="entry name" value="START-like_dom_sf"/>
</dbReference>
<evidence type="ECO:0000313" key="1">
    <source>
        <dbReference type="EMBL" id="KAF1842608.1"/>
    </source>
</evidence>
<reference evidence="1" key="1">
    <citation type="submission" date="2020-01" db="EMBL/GenBank/DDBJ databases">
        <authorList>
            <consortium name="DOE Joint Genome Institute"/>
            <person name="Haridas S."/>
            <person name="Albert R."/>
            <person name="Binder M."/>
            <person name="Bloem J."/>
            <person name="Labutti K."/>
            <person name="Salamov A."/>
            <person name="Andreopoulos B."/>
            <person name="Baker S.E."/>
            <person name="Barry K."/>
            <person name="Bills G."/>
            <person name="Bluhm B.H."/>
            <person name="Cannon C."/>
            <person name="Castanera R."/>
            <person name="Culley D.E."/>
            <person name="Daum C."/>
            <person name="Ezra D."/>
            <person name="Gonzalez J.B."/>
            <person name="Henrissat B."/>
            <person name="Kuo A."/>
            <person name="Liang C."/>
            <person name="Lipzen A."/>
            <person name="Lutzoni F."/>
            <person name="Magnuson J."/>
            <person name="Mondo S."/>
            <person name="Nolan M."/>
            <person name="Ohm R."/>
            <person name="Pangilinan J."/>
            <person name="Park H.-J."/>
            <person name="Ramirez L."/>
            <person name="Alfaro M."/>
            <person name="Sun H."/>
            <person name="Tritt A."/>
            <person name="Yoshinaga Y."/>
            <person name="Zwiers L.-H."/>
            <person name="Turgeon B.G."/>
            <person name="Goodwin S.B."/>
            <person name="Spatafora J.W."/>
            <person name="Crous P.W."/>
            <person name="Grigoriev I.V."/>
        </authorList>
    </citation>
    <scope>NUCLEOTIDE SEQUENCE</scope>
    <source>
        <strain evidence="1">CBS 394.84</strain>
    </source>
</reference>
<comment type="caution">
    <text evidence="1">The sequence shown here is derived from an EMBL/GenBank/DDBJ whole genome shotgun (WGS) entry which is preliminary data.</text>
</comment>
<dbReference type="Gene3D" id="3.30.530.20">
    <property type="match status" value="1"/>
</dbReference>
<dbReference type="PANTHER" id="PTHR36166">
    <property type="entry name" value="CHROMOSOME 9, WHOLE GENOME SHOTGUN SEQUENCE"/>
    <property type="match status" value="1"/>
</dbReference>
<dbReference type="InterPro" id="IPR019587">
    <property type="entry name" value="Polyketide_cyclase/dehydratase"/>
</dbReference>
<dbReference type="GeneID" id="63849430"/>
<proteinExistence type="predicted"/>
<dbReference type="AlphaFoldDB" id="A0A9P4GB74"/>